<dbReference type="EC" id="3.5.1.28" evidence="3"/>
<organism evidence="7 8">
    <name type="scientific">Gallaecimonas pentaromativorans</name>
    <dbReference type="NCBI Taxonomy" id="584787"/>
    <lineage>
        <taxon>Bacteria</taxon>
        <taxon>Pseudomonadati</taxon>
        <taxon>Pseudomonadota</taxon>
        <taxon>Gammaproteobacteria</taxon>
        <taxon>Enterobacterales</taxon>
        <taxon>Gallaecimonadaceae</taxon>
        <taxon>Gallaecimonas</taxon>
    </lineage>
</organism>
<evidence type="ECO:0000313" key="7">
    <source>
        <dbReference type="EMBL" id="ROQ30462.1"/>
    </source>
</evidence>
<dbReference type="Gene3D" id="3.40.80.10">
    <property type="entry name" value="Peptidoglycan recognition protein-like"/>
    <property type="match status" value="1"/>
</dbReference>
<dbReference type="InterPro" id="IPR036366">
    <property type="entry name" value="PGBDSf"/>
</dbReference>
<dbReference type="GO" id="GO:0071555">
    <property type="term" value="P:cell wall organization"/>
    <property type="evidence" value="ECO:0007669"/>
    <property type="project" value="UniProtKB-KW"/>
</dbReference>
<proteinExistence type="inferred from homology"/>
<dbReference type="Gene3D" id="1.10.101.10">
    <property type="entry name" value="PGBD-like superfamily/PGBD"/>
    <property type="match status" value="1"/>
</dbReference>
<dbReference type="InterPro" id="IPR036505">
    <property type="entry name" value="Amidase/PGRP_sf"/>
</dbReference>
<dbReference type="PANTHER" id="PTHR30417">
    <property type="entry name" value="N-ACETYLMURAMOYL-L-ALANINE AMIDASE AMID"/>
    <property type="match status" value="1"/>
</dbReference>
<dbReference type="Pfam" id="PF01471">
    <property type="entry name" value="PG_binding_1"/>
    <property type="match status" value="1"/>
</dbReference>
<evidence type="ECO:0000259" key="6">
    <source>
        <dbReference type="SMART" id="SM00644"/>
    </source>
</evidence>
<evidence type="ECO:0000256" key="3">
    <source>
        <dbReference type="ARBA" id="ARBA00011901"/>
    </source>
</evidence>
<accession>A0A3N1PG76</accession>
<dbReference type="InterPro" id="IPR051206">
    <property type="entry name" value="NAMLAA_amidase_2"/>
</dbReference>
<dbReference type="SUPFAM" id="SSF47090">
    <property type="entry name" value="PGBD-like"/>
    <property type="match status" value="1"/>
</dbReference>
<comment type="caution">
    <text evidence="7">The sequence shown here is derived from an EMBL/GenBank/DDBJ whole genome shotgun (WGS) entry which is preliminary data.</text>
</comment>
<dbReference type="InterPro" id="IPR002477">
    <property type="entry name" value="Peptidoglycan-bd-like"/>
</dbReference>
<keyword evidence="8" id="KW-1185">Reference proteome</keyword>
<evidence type="ECO:0000256" key="2">
    <source>
        <dbReference type="ARBA" id="ARBA00007553"/>
    </source>
</evidence>
<dbReference type="InterPro" id="IPR002502">
    <property type="entry name" value="Amidase_domain"/>
</dbReference>
<dbReference type="FunFam" id="3.40.80.10:FF:000003">
    <property type="entry name" value="N-acetylmuramoyl-L-alanine amidase"/>
    <property type="match status" value="1"/>
</dbReference>
<dbReference type="InterPro" id="IPR036365">
    <property type="entry name" value="PGBD-like_sf"/>
</dbReference>
<feature type="domain" description="N-acetylmuramoyl-L-alanine amidase" evidence="6">
    <location>
        <begin position="21"/>
        <end position="176"/>
    </location>
</feature>
<reference evidence="7 8" key="1">
    <citation type="submission" date="2018-11" db="EMBL/GenBank/DDBJ databases">
        <title>Genomic Encyclopedia of Type Strains, Phase IV (KMG-IV): sequencing the most valuable type-strain genomes for metagenomic binning, comparative biology and taxonomic classification.</title>
        <authorList>
            <person name="Goeker M."/>
        </authorList>
    </citation>
    <scope>NUCLEOTIDE SEQUENCE [LARGE SCALE GENOMIC DNA]</scope>
    <source>
        <strain evidence="7 8">DSM 21945</strain>
    </source>
</reference>
<dbReference type="Proteomes" id="UP000268033">
    <property type="component" value="Unassembled WGS sequence"/>
</dbReference>
<comment type="catalytic activity">
    <reaction evidence="1">
        <text>Hydrolyzes the link between N-acetylmuramoyl residues and L-amino acid residues in certain cell-wall glycopeptides.</text>
        <dbReference type="EC" id="3.5.1.28"/>
    </reaction>
</comment>
<dbReference type="STRING" id="584787.GCA_001247655_01742"/>
<gene>
    <name evidence="7" type="ORF">EDC28_101148</name>
</gene>
<dbReference type="SMART" id="SM00644">
    <property type="entry name" value="Ami_2"/>
    <property type="match status" value="1"/>
</dbReference>
<dbReference type="EMBL" id="RJUL01000001">
    <property type="protein sequence ID" value="ROQ30462.1"/>
    <property type="molecule type" value="Genomic_DNA"/>
</dbReference>
<dbReference type="GO" id="GO:0008745">
    <property type="term" value="F:N-acetylmuramoyl-L-alanine amidase activity"/>
    <property type="evidence" value="ECO:0007669"/>
    <property type="project" value="UniProtKB-EC"/>
</dbReference>
<protein>
    <recommendedName>
        <fullName evidence="3">N-acetylmuramoyl-L-alanine amidase</fullName>
        <ecNumber evidence="3">3.5.1.28</ecNumber>
    </recommendedName>
</protein>
<dbReference type="SUPFAM" id="SSF55846">
    <property type="entry name" value="N-acetylmuramoyl-L-alanine amidase-like"/>
    <property type="match status" value="1"/>
</dbReference>
<evidence type="ECO:0000256" key="4">
    <source>
        <dbReference type="ARBA" id="ARBA00022801"/>
    </source>
</evidence>
<evidence type="ECO:0000256" key="1">
    <source>
        <dbReference type="ARBA" id="ARBA00001561"/>
    </source>
</evidence>
<sequence>MRLWLLSLLLTGCTGLPISQMPAKSYNDRVQFLVLHFTAEDFAGSVGDLAKGDYVSSHYLVPESGDPSYPYGTLKIFQLVDENQRAWHAGASDWQGRSNLNDTAIGIEIVNVPQCDPPPYPQGIILRHCDYPPFDKAQIALVTALAQDILKRHPDIGPTQVVGHADIAPLRKDDPGPRFPWHQLYLSGVGAWYDADTQSRFHQLFDQRLPSTLLMQKAFNAYGYALEPSGQLDTLSQAVVTMFQMHFRPSRYDGVWDSDTAACLFALLEKYFPERAEALMAQYRQEPLQTTPSTSKK</sequence>
<dbReference type="AlphaFoldDB" id="A0A3N1PG76"/>
<dbReference type="Pfam" id="PF01510">
    <property type="entry name" value="Amidase_2"/>
    <property type="match status" value="1"/>
</dbReference>
<dbReference type="PANTHER" id="PTHR30417:SF1">
    <property type="entry name" value="N-ACETYLMURAMOYL-L-ALANINE AMIDASE AMID"/>
    <property type="match status" value="1"/>
</dbReference>
<comment type="similarity">
    <text evidence="2">Belongs to the N-acetylmuramoyl-L-alanine amidase 2 family.</text>
</comment>
<name>A0A3N1PG76_9GAMM</name>
<dbReference type="GO" id="GO:0009254">
    <property type="term" value="P:peptidoglycan turnover"/>
    <property type="evidence" value="ECO:0007669"/>
    <property type="project" value="TreeGrafter"/>
</dbReference>
<evidence type="ECO:0000256" key="5">
    <source>
        <dbReference type="ARBA" id="ARBA00023316"/>
    </source>
</evidence>
<keyword evidence="4" id="KW-0378">Hydrolase</keyword>
<dbReference type="GO" id="GO:0009253">
    <property type="term" value="P:peptidoglycan catabolic process"/>
    <property type="evidence" value="ECO:0007669"/>
    <property type="project" value="InterPro"/>
</dbReference>
<dbReference type="CDD" id="cd06583">
    <property type="entry name" value="PGRP"/>
    <property type="match status" value="1"/>
</dbReference>
<evidence type="ECO:0000313" key="8">
    <source>
        <dbReference type="Proteomes" id="UP000268033"/>
    </source>
</evidence>
<keyword evidence="5" id="KW-0961">Cell wall biogenesis/degradation</keyword>
<dbReference type="GO" id="GO:0019867">
    <property type="term" value="C:outer membrane"/>
    <property type="evidence" value="ECO:0007669"/>
    <property type="project" value="TreeGrafter"/>
</dbReference>